<dbReference type="InterPro" id="IPR038253">
    <property type="entry name" value="SRP68_N_sf"/>
</dbReference>
<proteinExistence type="inferred from homology"/>
<keyword evidence="7" id="KW-0539">Nucleus</keyword>
<dbReference type="Proteomes" id="UP000182259">
    <property type="component" value="Chromosome I"/>
</dbReference>
<evidence type="ECO:0000256" key="4">
    <source>
        <dbReference type="ARBA" id="ARBA00022490"/>
    </source>
</evidence>
<keyword evidence="8 10" id="KW-0687">Ribonucleoprotein</keyword>
<dbReference type="GO" id="GO:0005730">
    <property type="term" value="C:nucleolus"/>
    <property type="evidence" value="ECO:0007669"/>
    <property type="project" value="UniProtKB-SubCell"/>
</dbReference>
<evidence type="ECO:0000256" key="1">
    <source>
        <dbReference type="ARBA" id="ARBA00004496"/>
    </source>
</evidence>
<gene>
    <name evidence="11" type="ORF">SAMEA4029009_CIC11G00000005491</name>
</gene>
<accession>A0A1L0BAP6</accession>
<dbReference type="GO" id="GO:0006614">
    <property type="term" value="P:SRP-dependent cotranslational protein targeting to membrane"/>
    <property type="evidence" value="ECO:0007669"/>
    <property type="project" value="InterPro"/>
</dbReference>
<keyword evidence="4 10" id="KW-0963">Cytoplasm</keyword>
<name>A0A1L0BAP6_9ASCO</name>
<evidence type="ECO:0000313" key="12">
    <source>
        <dbReference type="Proteomes" id="UP000182259"/>
    </source>
</evidence>
<evidence type="ECO:0000256" key="5">
    <source>
        <dbReference type="ARBA" id="ARBA00022884"/>
    </source>
</evidence>
<dbReference type="InterPro" id="IPR034652">
    <property type="entry name" value="SRP68-RBD"/>
</dbReference>
<reference evidence="11 12" key="1">
    <citation type="submission" date="2016-10" db="EMBL/GenBank/DDBJ databases">
        <authorList>
            <person name="de Groot N.N."/>
        </authorList>
    </citation>
    <scope>NUCLEOTIDE SEQUENCE [LARGE SCALE GENOMIC DNA]</scope>
    <source>
        <strain evidence="11 12">PYCC 4715</strain>
    </source>
</reference>
<dbReference type="GO" id="GO:0005047">
    <property type="term" value="F:signal recognition particle binding"/>
    <property type="evidence" value="ECO:0007669"/>
    <property type="project" value="InterPro"/>
</dbReference>
<organism evidence="11 12">
    <name type="scientific">Sungouiella intermedia</name>
    <dbReference type="NCBI Taxonomy" id="45354"/>
    <lineage>
        <taxon>Eukaryota</taxon>
        <taxon>Fungi</taxon>
        <taxon>Dikarya</taxon>
        <taxon>Ascomycota</taxon>
        <taxon>Saccharomycotina</taxon>
        <taxon>Pichiomycetes</taxon>
        <taxon>Metschnikowiaceae</taxon>
        <taxon>Sungouiella</taxon>
    </lineage>
</organism>
<comment type="function">
    <text evidence="10">Component of the signal recognition particle (SRP) complex, a ribonucleoprotein complex that mediates the cotranslational targeting of secretory and membrane proteins to the endoplasmic reticulum (ER). The SRP complex interacts with the signal sequence in nascent secretory and membrane proteins and directs them to the membrane of the ER.</text>
</comment>
<evidence type="ECO:0000256" key="2">
    <source>
        <dbReference type="ARBA" id="ARBA00004604"/>
    </source>
</evidence>
<dbReference type="Pfam" id="PF16969">
    <property type="entry name" value="SRP68"/>
    <property type="match status" value="1"/>
</dbReference>
<dbReference type="PANTHER" id="PTHR12860:SF0">
    <property type="entry name" value="SIGNAL RECOGNITION PARTICLE SUBUNIT SRP68"/>
    <property type="match status" value="1"/>
</dbReference>
<comment type="subcellular location">
    <subcellularLocation>
        <location evidence="1 10">Cytoplasm</location>
    </subcellularLocation>
    <subcellularLocation>
        <location evidence="2">Nucleus</location>
        <location evidence="2">Nucleolus</location>
    </subcellularLocation>
</comment>
<dbReference type="CDD" id="cd15481">
    <property type="entry name" value="SRP68-RBD"/>
    <property type="match status" value="1"/>
</dbReference>
<dbReference type="GO" id="GO:0008312">
    <property type="term" value="F:7S RNA binding"/>
    <property type="evidence" value="ECO:0007669"/>
    <property type="project" value="InterPro"/>
</dbReference>
<dbReference type="EMBL" id="LT635764">
    <property type="protein sequence ID" value="SGZ48489.1"/>
    <property type="molecule type" value="Genomic_DNA"/>
</dbReference>
<dbReference type="AlphaFoldDB" id="A0A1L0BAP6"/>
<dbReference type="GO" id="GO:0005786">
    <property type="term" value="C:signal recognition particle, endoplasmic reticulum targeting"/>
    <property type="evidence" value="ECO:0007669"/>
    <property type="project" value="UniProtKB-KW"/>
</dbReference>
<evidence type="ECO:0000256" key="3">
    <source>
        <dbReference type="ARBA" id="ARBA00009352"/>
    </source>
</evidence>
<dbReference type="InterPro" id="IPR026258">
    <property type="entry name" value="SRP68"/>
</dbReference>
<keyword evidence="5 10" id="KW-0694">RNA-binding</keyword>
<evidence type="ECO:0000313" key="11">
    <source>
        <dbReference type="EMBL" id="SGZ48489.1"/>
    </source>
</evidence>
<dbReference type="PIRSF" id="PIRSF038995">
    <property type="entry name" value="SRP68"/>
    <property type="match status" value="1"/>
</dbReference>
<dbReference type="GO" id="GO:0030942">
    <property type="term" value="F:endoplasmic reticulum signal peptide binding"/>
    <property type="evidence" value="ECO:0007669"/>
    <property type="project" value="InterPro"/>
</dbReference>
<sequence>MSLASPLGSTYGARLSAYLTTYEDFRKHRKRTNKFLLKLRHDLNLVTRDTRNYQDKEKTSAISKEEYAADARHGELLLLLAERDSLFASEIKSLLEISGDKLSSYKKLMVSKLKKAVSTCTKLLAITEDEPNTIKRIELYVYAALTQGVYSVNKKRWEEALYAFSVARCGLELLATQLVEDDTNALYDRTLIDELLDTVVDPSLNLAVSQGSVVETTSDLRTVARKHCSDATVSYLAPAVGLIASVDDSFVQEVEEEEEVSKTVVWRDHEANIYNDELSIKIIRLNRTNWKSFAEANDYDSLYSQWSALVDIHTGDLAKSKDEDDEERVQDGAVLLTYLKYNMLFTRLKRDLLLIDQLNAQSISSVSKRLHSNKDVLRLYSAVVSTVDELKDLPGVYNDEDLFESLENMGRFFTVKRSVVIADSYSLASKFPEALKIYAQIERTFDASGTFYKVDEFPYDVTSNTQAQSLTEEVSRRRSKTQSLAQFVRENSTNAKVAIDDVFQFSIARNTVSNITNVLQKGHISPVLSKAVLFDIAFNYISYTSGAQPEPAPHAAVDDVEEKKKGGFFGIFGR</sequence>
<evidence type="ECO:0000256" key="8">
    <source>
        <dbReference type="ARBA" id="ARBA00023274"/>
    </source>
</evidence>
<evidence type="ECO:0000256" key="6">
    <source>
        <dbReference type="ARBA" id="ARBA00023135"/>
    </source>
</evidence>
<keyword evidence="6 10" id="KW-0733">Signal recognition particle</keyword>
<evidence type="ECO:0000256" key="10">
    <source>
        <dbReference type="PIRNR" id="PIRNR038995"/>
    </source>
</evidence>
<dbReference type="PANTHER" id="PTHR12860">
    <property type="entry name" value="SIGNAL RECOGNITION PARTICLE 68 KDA PROTEIN"/>
    <property type="match status" value="1"/>
</dbReference>
<protein>
    <recommendedName>
        <fullName evidence="9 10">Signal recognition particle subunit SRP68</fullName>
        <shortName evidence="10">SRP68</shortName>
    </recommendedName>
</protein>
<evidence type="ECO:0000256" key="9">
    <source>
        <dbReference type="ARBA" id="ARBA00029498"/>
    </source>
</evidence>
<evidence type="ECO:0000256" key="7">
    <source>
        <dbReference type="ARBA" id="ARBA00023242"/>
    </source>
</evidence>
<comment type="similarity">
    <text evidence="3 10">Belongs to the SRP68 family.</text>
</comment>
<dbReference type="Gene3D" id="1.10.3450.40">
    <property type="entry name" value="Signal recognition particle, SRP68 subunit, RNA-binding domain"/>
    <property type="match status" value="1"/>
</dbReference>